<dbReference type="InterPro" id="IPR012434">
    <property type="entry name" value="DUF1631"/>
</dbReference>
<sequence length="1086" mass="121130">MQAQQRIPVVDTLCQAVSAHLVPCLEALMDATTLALNEQRLLARTNSEAQGCEDFLRLCRGQRDRAIVETIDTIRGLLPVGIIEQAKAPSDADQWQLVDDDEVDEMLEARRLVRQLRESLGVQEWRSCARLNAVTGAEARDRESPLSLEFLVRTLQAKLQLRELLPAVREVFYGAAARVLANDLKAYYEQLEAVFDQFHVEPRIEPVALPLREVRRRPSAPAPDAPYRALEQLRAVGATPAEEAQAPVGEDSAAAQPQAADAAVLHEALAKLQRLPAPEQGWSAEGFVEALKQSGAELSPRQSADAGVVAELFQHVDHEALIASDIKPALRQLMLPVAQAALLDPAAFADSTHPVRATLDKLMQLCDIAEPANQVLEGRIRQLIDAIVADYDGDSAVFQRFDQELEQLLATQRRAYSNNAARVRQYVRGRDVLEQARQQVARELARLFGPRAPKVLLDWLDVGWRELLVHELIRQGEESFEWLDDLAVLRQLKGWLQDEVEDWDYGACRIERGFETEPVLQLLRKRMESFLPGQFRHAEVLKELQQQLLGEHPVEFVDLPPPAPAPPACNWSPAQQRWRERVEELNVGDWLTTEQGDYLQLVWANPDTDHYVLVDRQGRESGSFNSLELMDRFAAGWLAASAPDAHGQGVIQKHLEDIVGKLYRDIAHVRSHDELTGLLNRRSFEATIAQALAADAPSAFLYGHIDQFGLLNSRLGHLAGDAYLKQLAGLLAERLPATATLARIGGADFAVALAGAGEAQACQLAEELRATTESHQFEWAGHLHSATMSLGVVPMSERHDVVNLLRDMQTACSTARNSGRNCVHVYADEIDGAHTGLMAIAGRVDDVIEQGELSLRVQQIAPAPLDHDQLPHYEVLLVMQNDISLQDFITAAERYGRMTKVDRWVLNRIFGELADHPNFWTRASGVSINLSGSSLNDDKLLHYIESLFEHYAVPPEKICFELTETAAVANLTKTADLVRHLQKWGCTFSIDDFGTGFSSYEYLKRLPVDFVKIDGSFVKEIERSPSDLAMVKSINEIAHLLGRRTIAEYVETVSIREVLVELGVDFVQGYGVEHPRPLRDCLDECR</sequence>
<dbReference type="SMART" id="SM00267">
    <property type="entry name" value="GGDEF"/>
    <property type="match status" value="1"/>
</dbReference>
<keyword evidence="4" id="KW-1185">Reference proteome</keyword>
<feature type="domain" description="GGDEF" evidence="2">
    <location>
        <begin position="696"/>
        <end position="828"/>
    </location>
</feature>
<dbReference type="CDD" id="cd01948">
    <property type="entry name" value="EAL"/>
    <property type="match status" value="1"/>
</dbReference>
<organism evidence="3 4">
    <name type="scientific">Pseudomonas zhanjiangensis</name>
    <dbReference type="NCBI Taxonomy" id="3239015"/>
    <lineage>
        <taxon>Bacteria</taxon>
        <taxon>Pseudomonadati</taxon>
        <taxon>Pseudomonadota</taxon>
        <taxon>Gammaproteobacteria</taxon>
        <taxon>Pseudomonadales</taxon>
        <taxon>Pseudomonadaceae</taxon>
        <taxon>Pseudomonas</taxon>
    </lineage>
</organism>
<dbReference type="InterPro" id="IPR001633">
    <property type="entry name" value="EAL_dom"/>
</dbReference>
<dbReference type="SMART" id="SM00052">
    <property type="entry name" value="EAL"/>
    <property type="match status" value="1"/>
</dbReference>
<dbReference type="Proteomes" id="UP001560296">
    <property type="component" value="Unassembled WGS sequence"/>
</dbReference>
<name>A0ABV3YY51_9PSED</name>
<comment type="caution">
    <text evidence="3">The sequence shown here is derived from an EMBL/GenBank/DDBJ whole genome shotgun (WGS) entry which is preliminary data.</text>
</comment>
<dbReference type="Pfam" id="PF07793">
    <property type="entry name" value="DUF1631"/>
    <property type="match status" value="1"/>
</dbReference>
<evidence type="ECO:0000259" key="1">
    <source>
        <dbReference type="PROSITE" id="PS50883"/>
    </source>
</evidence>
<evidence type="ECO:0000313" key="3">
    <source>
        <dbReference type="EMBL" id="MEX6504265.1"/>
    </source>
</evidence>
<proteinExistence type="predicted"/>
<dbReference type="SUPFAM" id="SSF55073">
    <property type="entry name" value="Nucleotide cyclase"/>
    <property type="match status" value="1"/>
</dbReference>
<dbReference type="InterPro" id="IPR000160">
    <property type="entry name" value="GGDEF_dom"/>
</dbReference>
<dbReference type="Pfam" id="PF00563">
    <property type="entry name" value="EAL"/>
    <property type="match status" value="1"/>
</dbReference>
<dbReference type="Gene3D" id="3.30.70.270">
    <property type="match status" value="1"/>
</dbReference>
<dbReference type="InterPro" id="IPR043128">
    <property type="entry name" value="Rev_trsase/Diguanyl_cyclase"/>
</dbReference>
<feature type="domain" description="EAL" evidence="1">
    <location>
        <begin position="837"/>
        <end position="1086"/>
    </location>
</feature>
<evidence type="ECO:0000313" key="4">
    <source>
        <dbReference type="Proteomes" id="UP001560296"/>
    </source>
</evidence>
<dbReference type="SUPFAM" id="SSF141868">
    <property type="entry name" value="EAL domain-like"/>
    <property type="match status" value="1"/>
</dbReference>
<evidence type="ECO:0000259" key="2">
    <source>
        <dbReference type="PROSITE" id="PS50887"/>
    </source>
</evidence>
<dbReference type="Gene3D" id="3.20.20.450">
    <property type="entry name" value="EAL domain"/>
    <property type="match status" value="1"/>
</dbReference>
<protein>
    <submittedName>
        <fullName evidence="3">DUF1631 family protein</fullName>
    </submittedName>
</protein>
<accession>A0ABV3YY51</accession>
<dbReference type="PROSITE" id="PS50887">
    <property type="entry name" value="GGDEF"/>
    <property type="match status" value="1"/>
</dbReference>
<dbReference type="InterPro" id="IPR035919">
    <property type="entry name" value="EAL_sf"/>
</dbReference>
<reference evidence="3 4" key="1">
    <citation type="submission" date="2024-07" db="EMBL/GenBank/DDBJ databases">
        <authorList>
            <person name="Li M."/>
        </authorList>
    </citation>
    <scope>NUCLEOTIDE SEQUENCE [LARGE SCALE GENOMIC DNA]</scope>
    <source>
        <strain evidence="3 4">25A3E</strain>
    </source>
</reference>
<dbReference type="RefSeq" id="WP_369289204.1">
    <property type="nucleotide sequence ID" value="NZ_JBFTEG010000022.1"/>
</dbReference>
<gene>
    <name evidence="3" type="ORF">AB5S05_19575</name>
</gene>
<dbReference type="NCBIfam" id="TIGR00254">
    <property type="entry name" value="GGDEF"/>
    <property type="match status" value="1"/>
</dbReference>
<dbReference type="InterPro" id="IPR050706">
    <property type="entry name" value="Cyclic-di-GMP_PDE-like"/>
</dbReference>
<dbReference type="EMBL" id="JBFTEG010000022">
    <property type="protein sequence ID" value="MEX6504265.1"/>
    <property type="molecule type" value="Genomic_DNA"/>
</dbReference>
<dbReference type="CDD" id="cd01949">
    <property type="entry name" value="GGDEF"/>
    <property type="match status" value="1"/>
</dbReference>
<dbReference type="InterPro" id="IPR029787">
    <property type="entry name" value="Nucleotide_cyclase"/>
</dbReference>
<dbReference type="PROSITE" id="PS50883">
    <property type="entry name" value="EAL"/>
    <property type="match status" value="1"/>
</dbReference>
<dbReference type="PANTHER" id="PTHR33121">
    <property type="entry name" value="CYCLIC DI-GMP PHOSPHODIESTERASE PDEF"/>
    <property type="match status" value="1"/>
</dbReference>
<dbReference type="Pfam" id="PF00990">
    <property type="entry name" value="GGDEF"/>
    <property type="match status" value="1"/>
</dbReference>
<dbReference type="PANTHER" id="PTHR33121:SF23">
    <property type="entry name" value="CYCLIC DI-GMP PHOSPHODIESTERASE PDEB"/>
    <property type="match status" value="1"/>
</dbReference>